<sequence length="265" mass="30352">MPINTSNIDLVIQFSLLVAGDEDDYTDRQLGPIHIIKYVYLADLSFARSNNGQSFTGIDWQFYKFGPWSQEVNARIEPALNAIHANRRQFASDYDDKEDWVRWDLRDDILLDEKRHVLPSAITSSLKPLIHKFGKDTPSLLDYVYKTKPMLIAAPNEFLDLSLEVDNTQKTLECAHTLRMNNLSNRKKKDFKQKLASLRELHKQKKTVAPKLVNPVINPRYDDVYDAGIAWLESLAGEPFTSCNITAKFSSDVWKSTTRKGDDVS</sequence>
<evidence type="ECO:0008006" key="3">
    <source>
        <dbReference type="Google" id="ProtNLM"/>
    </source>
</evidence>
<dbReference type="Proteomes" id="UP000244110">
    <property type="component" value="Unassembled WGS sequence"/>
</dbReference>
<reference evidence="1 2" key="1">
    <citation type="submission" date="2018-04" db="EMBL/GenBank/DDBJ databases">
        <title>Active sludge and wastewater microbial communities from Klosterneuburg, Austria.</title>
        <authorList>
            <person name="Wagner M."/>
        </authorList>
    </citation>
    <scope>NUCLEOTIDE SEQUENCE [LARGE SCALE GENOMIC DNA]</scope>
    <source>
        <strain evidence="1 2">Nm4</strain>
    </source>
</reference>
<accession>A0A2T5IQJ8</accession>
<proteinExistence type="predicted"/>
<organism evidence="1 2">
    <name type="scientific">Nitrosomonas ureae</name>
    <dbReference type="NCBI Taxonomy" id="44577"/>
    <lineage>
        <taxon>Bacteria</taxon>
        <taxon>Pseudomonadati</taxon>
        <taxon>Pseudomonadota</taxon>
        <taxon>Betaproteobacteria</taxon>
        <taxon>Nitrosomonadales</taxon>
        <taxon>Nitrosomonadaceae</taxon>
        <taxon>Nitrosomonas</taxon>
    </lineage>
</organism>
<dbReference type="AlphaFoldDB" id="A0A2T5IQJ8"/>
<evidence type="ECO:0000313" key="2">
    <source>
        <dbReference type="Proteomes" id="UP000244110"/>
    </source>
</evidence>
<name>A0A2T5IQJ8_9PROT</name>
<protein>
    <recommendedName>
        <fullName evidence="3">Antitoxin SocA-like Panacea domain-containing protein</fullName>
    </recommendedName>
</protein>
<evidence type="ECO:0000313" key="1">
    <source>
        <dbReference type="EMBL" id="PTQ86094.1"/>
    </source>
</evidence>
<gene>
    <name evidence="1" type="ORF">C8R28_101111</name>
</gene>
<dbReference type="EMBL" id="QAOL01000011">
    <property type="protein sequence ID" value="PTQ86094.1"/>
    <property type="molecule type" value="Genomic_DNA"/>
</dbReference>
<comment type="caution">
    <text evidence="1">The sequence shown here is derived from an EMBL/GenBank/DDBJ whole genome shotgun (WGS) entry which is preliminary data.</text>
</comment>
<dbReference type="RefSeq" id="WP_107786609.1">
    <property type="nucleotide sequence ID" value="NZ_QAOL01000011.1"/>
</dbReference>